<dbReference type="InterPro" id="IPR023395">
    <property type="entry name" value="MCP_dom_sf"/>
</dbReference>
<dbReference type="Proteomes" id="UP000784294">
    <property type="component" value="Unassembled WGS sequence"/>
</dbReference>
<evidence type="ECO:0000256" key="4">
    <source>
        <dbReference type="ARBA" id="ARBA00023136"/>
    </source>
</evidence>
<keyword evidence="6" id="KW-0813">Transport</keyword>
<dbReference type="AlphaFoldDB" id="A0A3S4ZPF5"/>
<dbReference type="OrthoDB" id="1924968at2759"/>
<comment type="similarity">
    <text evidence="2 6">Belongs to the mitochondrial carrier (TC 2.A.29) family.</text>
</comment>
<evidence type="ECO:0000313" key="8">
    <source>
        <dbReference type="Proteomes" id="UP000784294"/>
    </source>
</evidence>
<evidence type="ECO:0000256" key="5">
    <source>
        <dbReference type="PROSITE-ProRule" id="PRU00282"/>
    </source>
</evidence>
<keyword evidence="8" id="KW-1185">Reference proteome</keyword>
<evidence type="ECO:0000256" key="3">
    <source>
        <dbReference type="ARBA" id="ARBA00022692"/>
    </source>
</evidence>
<gene>
    <name evidence="7" type="ORF">PXEA_LOCUS1988</name>
</gene>
<name>A0A3S4ZPF5_9PLAT</name>
<dbReference type="SUPFAM" id="SSF103506">
    <property type="entry name" value="Mitochondrial carrier"/>
    <property type="match status" value="1"/>
</dbReference>
<evidence type="ECO:0000256" key="1">
    <source>
        <dbReference type="ARBA" id="ARBA00004141"/>
    </source>
</evidence>
<keyword evidence="3 5" id="KW-0812">Transmembrane</keyword>
<evidence type="ECO:0000256" key="6">
    <source>
        <dbReference type="RuleBase" id="RU000488"/>
    </source>
</evidence>
<feature type="repeat" description="Solcar" evidence="5">
    <location>
        <begin position="34"/>
        <end position="124"/>
    </location>
</feature>
<evidence type="ECO:0000256" key="2">
    <source>
        <dbReference type="ARBA" id="ARBA00006375"/>
    </source>
</evidence>
<organism evidence="7 8">
    <name type="scientific">Protopolystoma xenopodis</name>
    <dbReference type="NCBI Taxonomy" id="117903"/>
    <lineage>
        <taxon>Eukaryota</taxon>
        <taxon>Metazoa</taxon>
        <taxon>Spiralia</taxon>
        <taxon>Lophotrochozoa</taxon>
        <taxon>Platyhelminthes</taxon>
        <taxon>Monogenea</taxon>
        <taxon>Polyopisthocotylea</taxon>
        <taxon>Polystomatidea</taxon>
        <taxon>Polystomatidae</taxon>
        <taxon>Protopolystoma</taxon>
    </lineage>
</organism>
<dbReference type="EMBL" id="CAAALY010004240">
    <property type="protein sequence ID" value="VEL08548.1"/>
    <property type="molecule type" value="Genomic_DNA"/>
</dbReference>
<accession>A0A3S4ZPF5</accession>
<sequence>MSVDSVTPITFGLISAEKDMGSDFSSELNGFRSLPTLCALISASIASAATQPADVVRLHRQLLFASSPSSCIINSDRSIRLSWYSLMWNILRTDGPFGLWRGLSLRLIRRVGMASVSWTLFEAI</sequence>
<reference evidence="7" key="1">
    <citation type="submission" date="2018-11" db="EMBL/GenBank/DDBJ databases">
        <authorList>
            <consortium name="Pathogen Informatics"/>
        </authorList>
    </citation>
    <scope>NUCLEOTIDE SEQUENCE</scope>
</reference>
<evidence type="ECO:0000313" key="7">
    <source>
        <dbReference type="EMBL" id="VEL08548.1"/>
    </source>
</evidence>
<keyword evidence="4 5" id="KW-0472">Membrane</keyword>
<comment type="caution">
    <text evidence="7">The sequence shown here is derived from an EMBL/GenBank/DDBJ whole genome shotgun (WGS) entry which is preliminary data.</text>
</comment>
<dbReference type="InterPro" id="IPR018108">
    <property type="entry name" value="MCP_transmembrane"/>
</dbReference>
<dbReference type="PROSITE" id="PS50920">
    <property type="entry name" value="SOLCAR"/>
    <property type="match status" value="1"/>
</dbReference>
<comment type="subcellular location">
    <subcellularLocation>
        <location evidence="1">Membrane</location>
        <topology evidence="1">Multi-pass membrane protein</topology>
    </subcellularLocation>
</comment>
<proteinExistence type="inferred from homology"/>
<protein>
    <submittedName>
        <fullName evidence="7">Uncharacterized protein</fullName>
    </submittedName>
</protein>
<dbReference type="GO" id="GO:0016020">
    <property type="term" value="C:membrane"/>
    <property type="evidence" value="ECO:0007669"/>
    <property type="project" value="UniProtKB-SubCell"/>
</dbReference>
<dbReference type="Gene3D" id="1.50.40.10">
    <property type="entry name" value="Mitochondrial carrier domain"/>
    <property type="match status" value="1"/>
</dbReference>
<dbReference type="Pfam" id="PF00153">
    <property type="entry name" value="Mito_carr"/>
    <property type="match status" value="1"/>
</dbReference>